<keyword evidence="2" id="KW-0812">Transmembrane</keyword>
<proteinExistence type="predicted"/>
<accession>A0ABW2P1J6</accession>
<gene>
    <name evidence="4" type="ORF">ACFQSB_09255</name>
</gene>
<dbReference type="EMBL" id="JBHTCG010000005">
    <property type="protein sequence ID" value="MFC7382387.1"/>
    <property type="molecule type" value="Genomic_DNA"/>
</dbReference>
<feature type="transmembrane region" description="Helical" evidence="2">
    <location>
        <begin position="45"/>
        <end position="66"/>
    </location>
</feature>
<comment type="caution">
    <text evidence="4">The sequence shown here is derived from an EMBL/GenBank/DDBJ whole genome shotgun (WGS) entry which is preliminary data.</text>
</comment>
<keyword evidence="2" id="KW-0472">Membrane</keyword>
<organism evidence="4 5">
    <name type="scientific">Sphaerisporangium rhizosphaerae</name>
    <dbReference type="NCBI Taxonomy" id="2269375"/>
    <lineage>
        <taxon>Bacteria</taxon>
        <taxon>Bacillati</taxon>
        <taxon>Actinomycetota</taxon>
        <taxon>Actinomycetes</taxon>
        <taxon>Streptosporangiales</taxon>
        <taxon>Streptosporangiaceae</taxon>
        <taxon>Sphaerisporangium</taxon>
    </lineage>
</organism>
<evidence type="ECO:0000313" key="5">
    <source>
        <dbReference type="Proteomes" id="UP001596496"/>
    </source>
</evidence>
<evidence type="ECO:0000259" key="3">
    <source>
        <dbReference type="Pfam" id="PF18075"/>
    </source>
</evidence>
<dbReference type="Gene3D" id="3.30.70.3040">
    <property type="match status" value="2"/>
</dbReference>
<dbReference type="Proteomes" id="UP001596496">
    <property type="component" value="Unassembled WGS sequence"/>
</dbReference>
<feature type="domain" description="FtsX extracellular" evidence="3">
    <location>
        <begin position="203"/>
        <end position="305"/>
    </location>
</feature>
<dbReference type="RefSeq" id="WP_380825612.1">
    <property type="nucleotide sequence ID" value="NZ_JBHTCG010000005.1"/>
</dbReference>
<protein>
    <submittedName>
        <fullName evidence="4">Permease-like cell division protein FtsX</fullName>
    </submittedName>
</protein>
<name>A0ABW2P1J6_9ACTN</name>
<evidence type="ECO:0000313" key="4">
    <source>
        <dbReference type="EMBL" id="MFC7382387.1"/>
    </source>
</evidence>
<reference evidence="5" key="1">
    <citation type="journal article" date="2019" name="Int. J. Syst. Evol. Microbiol.">
        <title>The Global Catalogue of Microorganisms (GCM) 10K type strain sequencing project: providing services to taxonomists for standard genome sequencing and annotation.</title>
        <authorList>
            <consortium name="The Broad Institute Genomics Platform"/>
            <consortium name="The Broad Institute Genome Sequencing Center for Infectious Disease"/>
            <person name="Wu L."/>
            <person name="Ma J."/>
        </authorList>
    </citation>
    <scope>NUCLEOTIDE SEQUENCE [LARGE SCALE GENOMIC DNA]</scope>
    <source>
        <strain evidence="5">CECT 7649</strain>
    </source>
</reference>
<keyword evidence="2" id="KW-1133">Transmembrane helix</keyword>
<dbReference type="InterPro" id="IPR040690">
    <property type="entry name" value="FtsX_ECD"/>
</dbReference>
<dbReference type="Pfam" id="PF18075">
    <property type="entry name" value="FtsX_ECD"/>
    <property type="match status" value="1"/>
</dbReference>
<evidence type="ECO:0000256" key="2">
    <source>
        <dbReference type="SAM" id="Phobius"/>
    </source>
</evidence>
<feature type="region of interest" description="Disordered" evidence="1">
    <location>
        <begin position="1"/>
        <end position="22"/>
    </location>
</feature>
<sequence>MEWRGEPSETGEELSFGDGDSERESRSRVWEAAGRRWASAHRRPLAVVAAVVVLLGLVGGGGRYLYLKSREPLPPPDVALPVQDRFSVFLCEPEIAECQAGGAEATRDLRRIEAELRAVPGVASVRFVSGEAEFQEAGKKHGVVYRTDGLVTTMTREMFRDAFEGVLTSPGVFGQVAERGGRVAGVWRIYRAPTDFWTGKANVTVTLCGTGAPKACASSRYQSPTERQREVILDRIREVDGVEKIYFEDREHALKLRKHYDPEDRAGPPQLLVNMPESYHVKLARPDAAELIRRALKNVPGVESVL</sequence>
<evidence type="ECO:0000256" key="1">
    <source>
        <dbReference type="SAM" id="MobiDB-lite"/>
    </source>
</evidence>
<keyword evidence="5" id="KW-1185">Reference proteome</keyword>